<reference evidence="4 5" key="1">
    <citation type="submission" date="2023-07" db="EMBL/GenBank/DDBJ databases">
        <title>Sequencing the genomes of 1000 actinobacteria strains.</title>
        <authorList>
            <person name="Klenk H.-P."/>
        </authorList>
    </citation>
    <scope>NUCLEOTIDE SEQUENCE [LARGE SCALE GENOMIC DNA]</scope>
    <source>
        <strain evidence="4 5">DSM 14785</strain>
    </source>
</reference>
<evidence type="ECO:0000313" key="4">
    <source>
        <dbReference type="EMBL" id="MDQ0424711.1"/>
    </source>
</evidence>
<evidence type="ECO:0000256" key="2">
    <source>
        <dbReference type="SAM" id="Phobius"/>
    </source>
</evidence>
<evidence type="ECO:0000259" key="3">
    <source>
        <dbReference type="Pfam" id="PF13399"/>
    </source>
</evidence>
<feature type="region of interest" description="Disordered" evidence="1">
    <location>
        <begin position="61"/>
        <end position="117"/>
    </location>
</feature>
<dbReference type="Pfam" id="PF13399">
    <property type="entry name" value="LytR_C"/>
    <property type="match status" value="1"/>
</dbReference>
<sequence length="207" mass="21351">MSKADYPYPEDEFDAISPDAPTGVHRAPRSTWSKWWPFLVVLVVVPALAWGVVTFLSRTGNLPGDASQPQGGTSGEVQEPPADDPATDGAEDPATDGAEEQPTPAPEETVEAPQPVLTTPVRVLNGARVAGLAAEVAGQLETAGFTDVTPDNATGSLPAQSTVFIASEDLRATADLVASTVNVPTIVVDAQRAGTGVSVVLVTDPRG</sequence>
<dbReference type="EMBL" id="JAUSVM010000001">
    <property type="protein sequence ID" value="MDQ0424711.1"/>
    <property type="molecule type" value="Genomic_DNA"/>
</dbReference>
<name>A0ABU0GH74_9CELL</name>
<dbReference type="RefSeq" id="WP_070318886.1">
    <property type="nucleotide sequence ID" value="NZ_CP194061.1"/>
</dbReference>
<organism evidence="4 5">
    <name type="scientific">Cellulomonas iranensis</name>
    <dbReference type="NCBI Taxonomy" id="76862"/>
    <lineage>
        <taxon>Bacteria</taxon>
        <taxon>Bacillati</taxon>
        <taxon>Actinomycetota</taxon>
        <taxon>Actinomycetes</taxon>
        <taxon>Micrococcales</taxon>
        <taxon>Cellulomonadaceae</taxon>
        <taxon>Cellulomonas</taxon>
    </lineage>
</organism>
<protein>
    <recommendedName>
        <fullName evidence="3">LytR/CpsA/Psr regulator C-terminal domain-containing protein</fullName>
    </recommendedName>
</protein>
<keyword evidence="2" id="KW-0812">Transmembrane</keyword>
<keyword evidence="2" id="KW-0472">Membrane</keyword>
<evidence type="ECO:0000256" key="1">
    <source>
        <dbReference type="SAM" id="MobiDB-lite"/>
    </source>
</evidence>
<accession>A0ABU0GH74</accession>
<evidence type="ECO:0000313" key="5">
    <source>
        <dbReference type="Proteomes" id="UP001240250"/>
    </source>
</evidence>
<keyword evidence="5" id="KW-1185">Reference proteome</keyword>
<dbReference type="Proteomes" id="UP001240250">
    <property type="component" value="Unassembled WGS sequence"/>
</dbReference>
<feature type="transmembrane region" description="Helical" evidence="2">
    <location>
        <begin position="35"/>
        <end position="56"/>
    </location>
</feature>
<feature type="compositionally biased region" description="Acidic residues" evidence="1">
    <location>
        <begin position="81"/>
        <end position="99"/>
    </location>
</feature>
<feature type="region of interest" description="Disordered" evidence="1">
    <location>
        <begin position="1"/>
        <end position="28"/>
    </location>
</feature>
<proteinExistence type="predicted"/>
<comment type="caution">
    <text evidence="4">The sequence shown here is derived from an EMBL/GenBank/DDBJ whole genome shotgun (WGS) entry which is preliminary data.</text>
</comment>
<dbReference type="Gene3D" id="3.30.70.2390">
    <property type="match status" value="1"/>
</dbReference>
<gene>
    <name evidence="4" type="ORF">JO380_001092</name>
</gene>
<feature type="domain" description="LytR/CpsA/Psr regulator C-terminal" evidence="3">
    <location>
        <begin position="119"/>
        <end position="204"/>
    </location>
</feature>
<keyword evidence="2" id="KW-1133">Transmembrane helix</keyword>
<dbReference type="InterPro" id="IPR027381">
    <property type="entry name" value="LytR/CpsA/Psr_C"/>
</dbReference>